<dbReference type="PANTHER" id="PTHR48027">
    <property type="entry name" value="HETEROGENEOUS NUCLEAR RIBONUCLEOPROTEIN 87F-RELATED"/>
    <property type="match status" value="1"/>
</dbReference>
<dbReference type="EMBL" id="JASFZW010000001">
    <property type="protein sequence ID" value="KAK2080552.1"/>
    <property type="molecule type" value="Genomic_DNA"/>
</dbReference>
<dbReference type="InterPro" id="IPR012677">
    <property type="entry name" value="Nucleotide-bd_a/b_plait_sf"/>
</dbReference>
<dbReference type="SMART" id="SM00360">
    <property type="entry name" value="RRM"/>
    <property type="match status" value="3"/>
</dbReference>
<sequence length="639" mass="64245">MAVPTPSAAIPCAHGIPGSAGTAILSAGQLSTLSESSAESFGEVPLPAVAQHGPASPSPLLAPDVESRKVVVLGIPWQTEDATLEAHFSRYGPVEEVLIMRERLSGKSRGFGFVTYASAAHARAAIASEHVVDGRRCEARLALPEGKRFGAVQDAYMPKDPSKQGHRGIGFVTYARAESVDAVMARSHVLGGNEVAIDRATPKERGAAGAGAAALPGRLSMSQPNLPLLAGSGGSFAALQALPGMGSPTTAPFLGQGPAQAAGTVPHAATTHGSSAVAEYLFALQQQASFIQQRTLGSQSSSAARLSPGAQLSPHATTPPPGLSNLTVGSGGPAGAHASPPPRAFGAHDASPTTLSELLGSLDQREALASAGRGLGAATPPGSQGPTVHGGTSGLQAVLAAQAAALHAQRMAHSASHGSMVNDASPSPSRFLAAGSAGEAPLLGAELSLGQYPADIPRSLSGALSGPLWSMGSGVGYGGGYASAFGGAGGSTHGGGSLHGGAAAGGAGPASARAGPRLFVGKLHRDTSEADLREYFAAFGFVLDVYLPRDRVNKRDHRGFGFVTFETDAAIQRVVAHGPHQIRGAFVAIDAAVPRQDEPVPSSLTPQGSFLRGSAHDMGPLSSTLEGLKLSGSGVWGGR</sequence>
<proteinExistence type="predicted"/>
<dbReference type="Gene3D" id="3.30.70.330">
    <property type="match status" value="3"/>
</dbReference>
<feature type="domain" description="RRM" evidence="4">
    <location>
        <begin position="68"/>
        <end position="144"/>
    </location>
</feature>
<name>A0AAD9MJW3_PROWI</name>
<keyword evidence="1 2" id="KW-0694">RNA-binding</keyword>
<dbReference type="SUPFAM" id="SSF54928">
    <property type="entry name" value="RNA-binding domain, RBD"/>
    <property type="match status" value="2"/>
</dbReference>
<dbReference type="PROSITE" id="PS50102">
    <property type="entry name" value="RRM"/>
    <property type="match status" value="2"/>
</dbReference>
<reference evidence="5" key="1">
    <citation type="submission" date="2021-01" db="EMBL/GenBank/DDBJ databases">
        <authorList>
            <person name="Eckstrom K.M.E."/>
        </authorList>
    </citation>
    <scope>NUCLEOTIDE SEQUENCE</scope>
    <source>
        <strain evidence="5">UVCC 0001</strain>
    </source>
</reference>
<dbReference type="InterPro" id="IPR052462">
    <property type="entry name" value="SLIRP/GR-RBP-like"/>
</dbReference>
<dbReference type="Pfam" id="PF00076">
    <property type="entry name" value="RRM_1"/>
    <property type="match status" value="2"/>
</dbReference>
<organism evidence="5 6">
    <name type="scientific">Prototheca wickerhamii</name>
    <dbReference type="NCBI Taxonomy" id="3111"/>
    <lineage>
        <taxon>Eukaryota</taxon>
        <taxon>Viridiplantae</taxon>
        <taxon>Chlorophyta</taxon>
        <taxon>core chlorophytes</taxon>
        <taxon>Trebouxiophyceae</taxon>
        <taxon>Chlorellales</taxon>
        <taxon>Chlorellaceae</taxon>
        <taxon>Prototheca</taxon>
    </lineage>
</organism>
<feature type="region of interest" description="Disordered" evidence="3">
    <location>
        <begin position="373"/>
        <end position="392"/>
    </location>
</feature>
<dbReference type="AlphaFoldDB" id="A0AAD9MJW3"/>
<evidence type="ECO:0000256" key="2">
    <source>
        <dbReference type="PROSITE-ProRule" id="PRU00176"/>
    </source>
</evidence>
<evidence type="ECO:0000256" key="1">
    <source>
        <dbReference type="ARBA" id="ARBA00022884"/>
    </source>
</evidence>
<dbReference type="GO" id="GO:0003723">
    <property type="term" value="F:RNA binding"/>
    <property type="evidence" value="ECO:0007669"/>
    <property type="project" value="UniProtKB-UniRule"/>
</dbReference>
<feature type="region of interest" description="Disordered" evidence="3">
    <location>
        <begin position="301"/>
        <end position="351"/>
    </location>
</feature>
<evidence type="ECO:0000256" key="3">
    <source>
        <dbReference type="SAM" id="MobiDB-lite"/>
    </source>
</evidence>
<evidence type="ECO:0000259" key="4">
    <source>
        <dbReference type="PROSITE" id="PS50102"/>
    </source>
</evidence>
<gene>
    <name evidence="5" type="ORF">QBZ16_000405</name>
</gene>
<keyword evidence="6" id="KW-1185">Reference proteome</keyword>
<accession>A0AAD9MJW3</accession>
<dbReference type="InterPro" id="IPR000504">
    <property type="entry name" value="RRM_dom"/>
</dbReference>
<evidence type="ECO:0000313" key="6">
    <source>
        <dbReference type="Proteomes" id="UP001255856"/>
    </source>
</evidence>
<protein>
    <recommendedName>
        <fullName evidence="4">RRM domain-containing protein</fullName>
    </recommendedName>
</protein>
<dbReference type="InterPro" id="IPR035979">
    <property type="entry name" value="RBD_domain_sf"/>
</dbReference>
<evidence type="ECO:0000313" key="5">
    <source>
        <dbReference type="EMBL" id="KAK2080552.1"/>
    </source>
</evidence>
<comment type="caution">
    <text evidence="5">The sequence shown here is derived from an EMBL/GenBank/DDBJ whole genome shotgun (WGS) entry which is preliminary data.</text>
</comment>
<feature type="domain" description="RRM" evidence="4">
    <location>
        <begin position="516"/>
        <end position="594"/>
    </location>
</feature>
<dbReference type="Proteomes" id="UP001255856">
    <property type="component" value="Unassembled WGS sequence"/>
</dbReference>